<evidence type="ECO:0008006" key="4">
    <source>
        <dbReference type="Google" id="ProtNLM"/>
    </source>
</evidence>
<name>A0ABV4TTC5_9GAMM</name>
<keyword evidence="3" id="KW-1185">Reference proteome</keyword>
<sequence length="209" mass="23451">MLRVASLALATLLALAGCASHSYEVVRIPKRDADVYPTSRTRQGVSVAVDTIGQGRRARRYFGVALPEAGILPVNITVSNHGERGIRVRPADFLLHEYGRVVDPVPVDRVAGVIETEYGVKRRKTAERIHTYLGEIHFSERVIAPGATYQGVLFFDIGKPPDREERFAEIRILHAFRVSGYRLRFKVTRVESRKRVGFTPFTLRGLPDL</sequence>
<evidence type="ECO:0000313" key="2">
    <source>
        <dbReference type="EMBL" id="MFA9459821.1"/>
    </source>
</evidence>
<feature type="chain" id="PRO_5046476056" description="DUF4352 domain-containing protein" evidence="1">
    <location>
        <begin position="17"/>
        <end position="209"/>
    </location>
</feature>
<organism evidence="2 3">
    <name type="scientific">Thiohalorhabdus methylotrophus</name>
    <dbReference type="NCBI Taxonomy" id="3242694"/>
    <lineage>
        <taxon>Bacteria</taxon>
        <taxon>Pseudomonadati</taxon>
        <taxon>Pseudomonadota</taxon>
        <taxon>Gammaproteobacteria</taxon>
        <taxon>Thiohalorhabdales</taxon>
        <taxon>Thiohalorhabdaceae</taxon>
        <taxon>Thiohalorhabdus</taxon>
    </lineage>
</organism>
<dbReference type="RefSeq" id="WP_373654606.1">
    <property type="nucleotide sequence ID" value="NZ_JBGUAW010000002.1"/>
</dbReference>
<evidence type="ECO:0000313" key="3">
    <source>
        <dbReference type="Proteomes" id="UP001575181"/>
    </source>
</evidence>
<keyword evidence="1" id="KW-0732">Signal</keyword>
<comment type="caution">
    <text evidence="2">The sequence shown here is derived from an EMBL/GenBank/DDBJ whole genome shotgun (WGS) entry which is preliminary data.</text>
</comment>
<feature type="signal peptide" evidence="1">
    <location>
        <begin position="1"/>
        <end position="16"/>
    </location>
</feature>
<evidence type="ECO:0000256" key="1">
    <source>
        <dbReference type="SAM" id="SignalP"/>
    </source>
</evidence>
<accession>A0ABV4TTC5</accession>
<dbReference type="EMBL" id="JBGUAW010000002">
    <property type="protein sequence ID" value="MFA9459821.1"/>
    <property type="molecule type" value="Genomic_DNA"/>
</dbReference>
<dbReference type="PROSITE" id="PS51257">
    <property type="entry name" value="PROKAR_LIPOPROTEIN"/>
    <property type="match status" value="1"/>
</dbReference>
<gene>
    <name evidence="2" type="ORF">ACERLL_03170</name>
</gene>
<dbReference type="Proteomes" id="UP001575181">
    <property type="component" value="Unassembled WGS sequence"/>
</dbReference>
<proteinExistence type="predicted"/>
<protein>
    <recommendedName>
        <fullName evidence="4">DUF4352 domain-containing protein</fullName>
    </recommendedName>
</protein>
<reference evidence="2 3" key="1">
    <citation type="submission" date="2024-08" db="EMBL/GenBank/DDBJ databases">
        <title>Whole-genome sequencing of halo(alkali)philic microorganisms from hypersaline lakes.</title>
        <authorList>
            <person name="Sorokin D.Y."/>
            <person name="Merkel A.Y."/>
            <person name="Messina E."/>
            <person name="Yakimov M."/>
        </authorList>
    </citation>
    <scope>NUCLEOTIDE SEQUENCE [LARGE SCALE GENOMIC DNA]</scope>
    <source>
        <strain evidence="2 3">Cl-TMA</strain>
    </source>
</reference>